<dbReference type="Gene3D" id="3.30.300.30">
    <property type="match status" value="1"/>
</dbReference>
<dbReference type="InterPro" id="IPR009081">
    <property type="entry name" value="PP-bd_ACP"/>
</dbReference>
<dbReference type="RefSeq" id="WP_058852489.1">
    <property type="nucleotide sequence ID" value="NZ_LOCL01000079.1"/>
</dbReference>
<accession>A0A0W7WRP6</accession>
<evidence type="ECO:0000313" key="6">
    <source>
        <dbReference type="Proteomes" id="UP000054804"/>
    </source>
</evidence>
<evidence type="ECO:0000256" key="3">
    <source>
        <dbReference type="SAM" id="MobiDB-lite"/>
    </source>
</evidence>
<dbReference type="SUPFAM" id="SSF51735">
    <property type="entry name" value="NAD(P)-binding Rossmann-fold domains"/>
    <property type="match status" value="1"/>
</dbReference>
<dbReference type="Proteomes" id="UP000054804">
    <property type="component" value="Unassembled WGS sequence"/>
</dbReference>
<dbReference type="InterPro" id="IPR036291">
    <property type="entry name" value="NAD(P)-bd_dom_sf"/>
</dbReference>
<dbReference type="Gene3D" id="2.30.38.10">
    <property type="entry name" value="Luciferase, Domain 3"/>
    <property type="match status" value="1"/>
</dbReference>
<dbReference type="Gene3D" id="1.10.1200.10">
    <property type="entry name" value="ACP-like"/>
    <property type="match status" value="1"/>
</dbReference>
<dbReference type="NCBIfam" id="TIGR01746">
    <property type="entry name" value="Thioester-redct"/>
    <property type="match status" value="1"/>
</dbReference>
<proteinExistence type="predicted"/>
<feature type="compositionally biased region" description="Polar residues" evidence="3">
    <location>
        <begin position="172"/>
        <end position="182"/>
    </location>
</feature>
<dbReference type="AlphaFoldDB" id="A0A0W7WRP6"/>
<feature type="region of interest" description="Disordered" evidence="3">
    <location>
        <begin position="416"/>
        <end position="435"/>
    </location>
</feature>
<keyword evidence="2" id="KW-0597">Phosphoprotein</keyword>
<dbReference type="InterPro" id="IPR000873">
    <property type="entry name" value="AMP-dep_synth/lig_dom"/>
</dbReference>
<dbReference type="SUPFAM" id="SSF47336">
    <property type="entry name" value="ACP-like"/>
    <property type="match status" value="1"/>
</dbReference>
<dbReference type="PROSITE" id="PS50075">
    <property type="entry name" value="CARRIER"/>
    <property type="match status" value="1"/>
</dbReference>
<dbReference type="CDD" id="cd12117">
    <property type="entry name" value="A_NRPS_Srf_like"/>
    <property type="match status" value="1"/>
</dbReference>
<dbReference type="InterPro" id="IPR010071">
    <property type="entry name" value="AA_adenyl_dom"/>
</dbReference>
<dbReference type="InterPro" id="IPR010080">
    <property type="entry name" value="Thioester_reductase-like_dom"/>
</dbReference>
<dbReference type="NCBIfam" id="TIGR01733">
    <property type="entry name" value="AA-adenyl-dom"/>
    <property type="match status" value="1"/>
</dbReference>
<organism evidence="5 6">
    <name type="scientific">Streptomyces silvensis</name>
    <dbReference type="NCBI Taxonomy" id="1765722"/>
    <lineage>
        <taxon>Bacteria</taxon>
        <taxon>Bacillati</taxon>
        <taxon>Actinomycetota</taxon>
        <taxon>Actinomycetes</taxon>
        <taxon>Kitasatosporales</taxon>
        <taxon>Streptomycetaceae</taxon>
        <taxon>Streptomyces</taxon>
    </lineage>
</organism>
<name>A0A0W7WRP6_9ACTN</name>
<dbReference type="InterPro" id="IPR013120">
    <property type="entry name" value="FAR_NAD-bd"/>
</dbReference>
<dbReference type="InterPro" id="IPR036736">
    <property type="entry name" value="ACP-like_sf"/>
</dbReference>
<gene>
    <name evidence="5" type="ORF">AT728_38225</name>
</gene>
<dbReference type="OrthoDB" id="2472181at2"/>
<dbReference type="Pfam" id="PF07993">
    <property type="entry name" value="NAD_binding_4"/>
    <property type="match status" value="1"/>
</dbReference>
<feature type="region of interest" description="Disordered" evidence="3">
    <location>
        <begin position="652"/>
        <end position="678"/>
    </location>
</feature>
<dbReference type="Gene3D" id="3.40.50.980">
    <property type="match status" value="2"/>
</dbReference>
<dbReference type="PANTHER" id="PTHR44845:SF6">
    <property type="entry name" value="BETA-ALANINE-ACTIVATING ENZYME"/>
    <property type="match status" value="1"/>
</dbReference>
<evidence type="ECO:0000256" key="1">
    <source>
        <dbReference type="ARBA" id="ARBA00022450"/>
    </source>
</evidence>
<dbReference type="PROSITE" id="PS00455">
    <property type="entry name" value="AMP_BINDING"/>
    <property type="match status" value="1"/>
</dbReference>
<keyword evidence="1" id="KW-0596">Phosphopantetheine</keyword>
<dbReference type="CDD" id="cd05235">
    <property type="entry name" value="SDR_e1"/>
    <property type="match status" value="1"/>
</dbReference>
<keyword evidence="6" id="KW-1185">Reference proteome</keyword>
<dbReference type="InterPro" id="IPR045851">
    <property type="entry name" value="AMP-bd_C_sf"/>
</dbReference>
<protein>
    <recommendedName>
        <fullName evidence="4">Carrier domain-containing protein</fullName>
    </recommendedName>
</protein>
<dbReference type="Pfam" id="PF13193">
    <property type="entry name" value="AMP-binding_C"/>
    <property type="match status" value="1"/>
</dbReference>
<evidence type="ECO:0000313" key="5">
    <source>
        <dbReference type="EMBL" id="KUF13217.1"/>
    </source>
</evidence>
<dbReference type="PANTHER" id="PTHR44845">
    <property type="entry name" value="CARRIER DOMAIN-CONTAINING PROTEIN"/>
    <property type="match status" value="1"/>
</dbReference>
<feature type="region of interest" description="Disordered" evidence="3">
    <location>
        <begin position="151"/>
        <end position="193"/>
    </location>
</feature>
<dbReference type="InterPro" id="IPR025110">
    <property type="entry name" value="AMP-bd_C"/>
</dbReference>
<dbReference type="Pfam" id="PF00550">
    <property type="entry name" value="PP-binding"/>
    <property type="match status" value="1"/>
</dbReference>
<reference evidence="5 6" key="1">
    <citation type="submission" date="2015-12" db="EMBL/GenBank/DDBJ databases">
        <title>Draft genome sequence of Streptomyces silvensis ATCC 53525, a producer of novel hormone antagonists.</title>
        <authorList>
            <person name="Johnston C.W."/>
            <person name="Li Y."/>
            <person name="Magarvey N.A."/>
        </authorList>
    </citation>
    <scope>NUCLEOTIDE SEQUENCE [LARGE SCALE GENOMIC DNA]</scope>
    <source>
        <strain evidence="5 6">ATCC 53525</strain>
    </source>
</reference>
<comment type="caution">
    <text evidence="5">The sequence shown here is derived from an EMBL/GenBank/DDBJ whole genome shotgun (WGS) entry which is preliminary data.</text>
</comment>
<evidence type="ECO:0000259" key="4">
    <source>
        <dbReference type="PROSITE" id="PS50075"/>
    </source>
</evidence>
<dbReference type="Pfam" id="PF00501">
    <property type="entry name" value="AMP-binding"/>
    <property type="match status" value="1"/>
</dbReference>
<dbReference type="STRING" id="1765722.AT728_38225"/>
<dbReference type="InterPro" id="IPR020845">
    <property type="entry name" value="AMP-binding_CS"/>
</dbReference>
<feature type="domain" description="Carrier" evidence="4">
    <location>
        <begin position="578"/>
        <end position="658"/>
    </location>
</feature>
<dbReference type="EMBL" id="LOCL01000079">
    <property type="protein sequence ID" value="KUF13217.1"/>
    <property type="molecule type" value="Genomic_DNA"/>
</dbReference>
<dbReference type="SUPFAM" id="SSF56801">
    <property type="entry name" value="Acetyl-CoA synthetase-like"/>
    <property type="match status" value="1"/>
</dbReference>
<sequence>MSSTRHDQSSPDLPQHVLACNDVSWDYPQDASLSARFAEQADRAPQAPAVAWDGGRWTYEELWRRVRRTAALLRERGVGDGDTVGVLLPRSPEWVVAALGVLTAGAVYLPLDPGHPESRLRAILDTAGVQHLVTSPGGPPRVAEDRTCLTTDDLAPPASADTSGTEPHATDESTAQDATATADNPRRSADDPAYVIFTSGSSGTPKGVVCAHRGPLRLALGTGDLRLKPEDRLLATTNPTFDVSCYELFAPLLNGACLVLPDPRTLLSTDALAALLRREEITVLWLSAGLFHQHAQEQPDMFSRVRCLIAGGDVLNPAAVQAVLAHDGPGVFLNGYGPTENSVLSTVHRVESLPPQADSVPIGRPVTASTAYVVRPDGGLAEVGEQGELWVGGDGVAMGYLNDEVKTAEQFVPDPFGTEAGAGDGAGAGGETGDGAKAGAGRLYRTGDLASWREDGVLEFHGRQDRQVKIRGYRVELDEIESAMKAHPDVTDVAVDVVGEGAGQRLGAAVVISADAEPDGLVRRLREHTRDRLPAHMVPARVVVVDELPLTASGKSDRARLMDLVERRRTGPDEETRAPRGEVEKKVDDVWRDTLDVDRIDRDDDFFTIGGTSLRATQVAGATRRELDIDPAHGADLIDSLLSNPTLQDFSQHADRLSRAAEPGDEDGAPPAAGEARTPVDFAAETAWPEGLRFDAPAAGDPLHPRTVLLTGATGFLGVHLIAQLLDHGVQNVFCLARKARTPDEALDRITARMRRYGLDPARYEKRLTALPGDLAAPHLGLDDADWQRLAKEADTIVHAGSHVNFAYPYGALAPQNVGGTRTVLRLAAAERTKPVHYISSIAVIVGFGTAGVRHVHEDTPLDYADRISLGYPETKWVAERLMRQAAERGLPVTIHRPYEITGTTDRGVWNTDTMMCALFRTIAETGTAPRMALPLDFVPVDHSAAVITHIITHEEPDGRVYHITNPRPALLDLAVRRLRAMGYPVRDLSYDDWVASIDRLAADNPEHPMAPYLPMFMEPAQDWGASVKQMYCEETFPAFDRTNVERALAGSGLRCPPVDDDLLDLNLGYLRESGFLPQPPTA</sequence>
<dbReference type="Gene3D" id="3.40.50.720">
    <property type="entry name" value="NAD(P)-binding Rossmann-like Domain"/>
    <property type="match status" value="1"/>
</dbReference>
<feature type="compositionally biased region" description="Gly residues" evidence="3">
    <location>
        <begin position="420"/>
        <end position="435"/>
    </location>
</feature>
<evidence type="ECO:0000256" key="2">
    <source>
        <dbReference type="ARBA" id="ARBA00022553"/>
    </source>
</evidence>